<feature type="domain" description="TM2" evidence="7">
    <location>
        <begin position="14"/>
        <end position="73"/>
    </location>
</feature>
<organism evidence="8 9">
    <name type="scientific">Parerythrobacter lacustris</name>
    <dbReference type="NCBI Taxonomy" id="2969984"/>
    <lineage>
        <taxon>Bacteria</taxon>
        <taxon>Pseudomonadati</taxon>
        <taxon>Pseudomonadota</taxon>
        <taxon>Alphaproteobacteria</taxon>
        <taxon>Sphingomonadales</taxon>
        <taxon>Erythrobacteraceae</taxon>
        <taxon>Parerythrobacter</taxon>
    </lineage>
</organism>
<protein>
    <submittedName>
        <fullName evidence="8">TM2 domain-containing protein</fullName>
    </submittedName>
</protein>
<dbReference type="PANTHER" id="PTHR21016:SF25">
    <property type="entry name" value="TM2 DOMAIN-CONTAINING PROTEIN DDB_G0277895-RELATED"/>
    <property type="match status" value="1"/>
</dbReference>
<evidence type="ECO:0000259" key="7">
    <source>
        <dbReference type="Pfam" id="PF05154"/>
    </source>
</evidence>
<evidence type="ECO:0000256" key="6">
    <source>
        <dbReference type="SAM" id="Phobius"/>
    </source>
</evidence>
<name>A0ABT1XTC7_9SPHN</name>
<evidence type="ECO:0000256" key="5">
    <source>
        <dbReference type="SAM" id="MobiDB-lite"/>
    </source>
</evidence>
<comment type="subcellular location">
    <subcellularLocation>
        <location evidence="1">Membrane</location>
        <topology evidence="1">Multi-pass membrane protein</topology>
    </subcellularLocation>
</comment>
<dbReference type="PANTHER" id="PTHR21016">
    <property type="entry name" value="BETA-AMYLOID BINDING PROTEIN-RELATED"/>
    <property type="match status" value="1"/>
</dbReference>
<keyword evidence="9" id="KW-1185">Reference proteome</keyword>
<keyword evidence="2 6" id="KW-0812">Transmembrane</keyword>
<evidence type="ECO:0000256" key="2">
    <source>
        <dbReference type="ARBA" id="ARBA00022692"/>
    </source>
</evidence>
<evidence type="ECO:0000256" key="1">
    <source>
        <dbReference type="ARBA" id="ARBA00004141"/>
    </source>
</evidence>
<sequence length="112" mass="12752">MDENTRMPMMFQAQKKSTGAAYLLWFFLGGFGAHRFYLGQTGTGIAQLLLLLLGWIPLFLGWLVLSVWWLVDAFLIPGIIQREDMATIQRLGGNPMGHRPLAPAQPYERPRY</sequence>
<gene>
    <name evidence="8" type="ORF">NSO95_13405</name>
</gene>
<evidence type="ECO:0000256" key="4">
    <source>
        <dbReference type="ARBA" id="ARBA00023136"/>
    </source>
</evidence>
<dbReference type="EMBL" id="JANKHH010000007">
    <property type="protein sequence ID" value="MCR2834941.1"/>
    <property type="molecule type" value="Genomic_DNA"/>
</dbReference>
<evidence type="ECO:0000313" key="8">
    <source>
        <dbReference type="EMBL" id="MCR2834941.1"/>
    </source>
</evidence>
<evidence type="ECO:0000256" key="3">
    <source>
        <dbReference type="ARBA" id="ARBA00022989"/>
    </source>
</evidence>
<dbReference type="RefSeq" id="WP_257596799.1">
    <property type="nucleotide sequence ID" value="NZ_JANKHH010000007.1"/>
</dbReference>
<feature type="transmembrane region" description="Helical" evidence="6">
    <location>
        <begin position="44"/>
        <end position="71"/>
    </location>
</feature>
<dbReference type="InterPro" id="IPR007829">
    <property type="entry name" value="TM2"/>
</dbReference>
<evidence type="ECO:0000313" key="9">
    <source>
        <dbReference type="Proteomes" id="UP001206067"/>
    </source>
</evidence>
<dbReference type="InterPro" id="IPR050932">
    <property type="entry name" value="TM2D1-3-like"/>
</dbReference>
<accession>A0ABT1XTC7</accession>
<feature type="transmembrane region" description="Helical" evidence="6">
    <location>
        <begin position="20"/>
        <end position="38"/>
    </location>
</feature>
<dbReference type="Pfam" id="PF05154">
    <property type="entry name" value="TM2"/>
    <property type="match status" value="1"/>
</dbReference>
<dbReference type="Proteomes" id="UP001206067">
    <property type="component" value="Unassembled WGS sequence"/>
</dbReference>
<keyword evidence="4 6" id="KW-0472">Membrane</keyword>
<feature type="region of interest" description="Disordered" evidence="5">
    <location>
        <begin position="91"/>
        <end position="112"/>
    </location>
</feature>
<comment type="caution">
    <text evidence="8">The sequence shown here is derived from an EMBL/GenBank/DDBJ whole genome shotgun (WGS) entry which is preliminary data.</text>
</comment>
<keyword evidence="3 6" id="KW-1133">Transmembrane helix</keyword>
<proteinExistence type="predicted"/>
<reference evidence="8 9" key="1">
    <citation type="submission" date="2022-08" db="EMBL/GenBank/DDBJ databases">
        <title>Polyphasic taxonomy analysis of Qipengyuania sp.RS5-5.</title>
        <authorList>
            <person name="Xamxidin M."/>
            <person name="Wu M."/>
        </authorList>
    </citation>
    <scope>NUCLEOTIDE SEQUENCE [LARGE SCALE GENOMIC DNA]</scope>
    <source>
        <strain evidence="8 9">RS5-5</strain>
    </source>
</reference>